<dbReference type="InterPro" id="IPR001279">
    <property type="entry name" value="Metallo-B-lactamas"/>
</dbReference>
<dbReference type="OrthoDB" id="7177610at2"/>
<accession>A0A4R1BFD3</accession>
<dbReference type="InterPro" id="IPR036866">
    <property type="entry name" value="RibonucZ/Hydroxyglut_hydro"/>
</dbReference>
<organism evidence="2 3">
    <name type="scientific">Rubrobacter taiwanensis</name>
    <dbReference type="NCBI Taxonomy" id="185139"/>
    <lineage>
        <taxon>Bacteria</taxon>
        <taxon>Bacillati</taxon>
        <taxon>Actinomycetota</taxon>
        <taxon>Rubrobacteria</taxon>
        <taxon>Rubrobacterales</taxon>
        <taxon>Rubrobacteraceae</taxon>
        <taxon>Rubrobacter</taxon>
    </lineage>
</organism>
<evidence type="ECO:0000259" key="1">
    <source>
        <dbReference type="SMART" id="SM00849"/>
    </source>
</evidence>
<dbReference type="CDD" id="cd07731">
    <property type="entry name" value="ComA-like_MBL-fold"/>
    <property type="match status" value="1"/>
</dbReference>
<dbReference type="Proteomes" id="UP000295244">
    <property type="component" value="Unassembled WGS sequence"/>
</dbReference>
<proteinExistence type="predicted"/>
<dbReference type="Gene3D" id="3.60.15.10">
    <property type="entry name" value="Ribonuclease Z/Hydroxyacylglutathione hydrolase-like"/>
    <property type="match status" value="1"/>
</dbReference>
<sequence length="287" mass="30611">MRIASGLRLLFPALLAALLVGCAQLPVMGQPPPAGALVLHFIDVGQGDSILVQSAGENYLIDGGRPEAGPKVVDFLRSRGVEQLDGVVATHPDADHIGGLADVLDSFPVETVYLSGESKGTTTFNEFLRAVRDSDARVERVREGYSMEWGRARADVIAPPPGELSEEPNDNSVAILLTFGPARALMAGDAEAAQERYMAEGPYAGPLTVLKVNHHGSNTSTTPLFLSRFRPQIAVIQVGENSYGHPTPQTLRRLKTVGARVFRNDLHGDITVTIKDGRVDVAVSKGG</sequence>
<reference evidence="2 3" key="1">
    <citation type="submission" date="2019-03" db="EMBL/GenBank/DDBJ databases">
        <title>Whole genome sequence of a novel Rubrobacter taiwanensis strain, isolated from Yellowstone National Park.</title>
        <authorList>
            <person name="Freed S."/>
            <person name="Ramaley R.F."/>
            <person name="Kyndt J.A."/>
        </authorList>
    </citation>
    <scope>NUCLEOTIDE SEQUENCE [LARGE SCALE GENOMIC DNA]</scope>
    <source>
        <strain evidence="2 3">Yellowstone</strain>
    </source>
</reference>
<dbReference type="GO" id="GO:0016787">
    <property type="term" value="F:hydrolase activity"/>
    <property type="evidence" value="ECO:0007669"/>
    <property type="project" value="UniProtKB-KW"/>
</dbReference>
<dbReference type="AlphaFoldDB" id="A0A4R1BFD3"/>
<feature type="domain" description="Metallo-beta-lactamase" evidence="1">
    <location>
        <begin position="46"/>
        <end position="240"/>
    </location>
</feature>
<dbReference type="SUPFAM" id="SSF56281">
    <property type="entry name" value="Metallo-hydrolase/oxidoreductase"/>
    <property type="match status" value="1"/>
</dbReference>
<evidence type="ECO:0000313" key="2">
    <source>
        <dbReference type="EMBL" id="TCJ15860.1"/>
    </source>
</evidence>
<dbReference type="PROSITE" id="PS51257">
    <property type="entry name" value="PROKAR_LIPOPROTEIN"/>
    <property type="match status" value="1"/>
</dbReference>
<dbReference type="PANTHER" id="PTHR30619">
    <property type="entry name" value="DNA INTERNALIZATION/COMPETENCE PROTEIN COMEC/REC2"/>
    <property type="match status" value="1"/>
</dbReference>
<dbReference type="RefSeq" id="WP_132692020.1">
    <property type="nucleotide sequence ID" value="NZ_SKBU01000020.1"/>
</dbReference>
<dbReference type="SMART" id="SM00849">
    <property type="entry name" value="Lactamase_B"/>
    <property type="match status" value="1"/>
</dbReference>
<keyword evidence="2" id="KW-0378">Hydrolase</keyword>
<dbReference type="InterPro" id="IPR052159">
    <property type="entry name" value="Competence_DNA_uptake"/>
</dbReference>
<protein>
    <submittedName>
        <fullName evidence="2">MBL fold metallo-hydrolase</fullName>
    </submittedName>
</protein>
<keyword evidence="3" id="KW-1185">Reference proteome</keyword>
<dbReference type="InterPro" id="IPR035681">
    <property type="entry name" value="ComA-like_MBL"/>
</dbReference>
<evidence type="ECO:0000313" key="3">
    <source>
        <dbReference type="Proteomes" id="UP000295244"/>
    </source>
</evidence>
<dbReference type="PANTHER" id="PTHR30619:SF1">
    <property type="entry name" value="RECOMBINATION PROTEIN 2"/>
    <property type="match status" value="1"/>
</dbReference>
<dbReference type="EMBL" id="SKBU01000020">
    <property type="protein sequence ID" value="TCJ15860.1"/>
    <property type="molecule type" value="Genomic_DNA"/>
</dbReference>
<comment type="caution">
    <text evidence="2">The sequence shown here is derived from an EMBL/GenBank/DDBJ whole genome shotgun (WGS) entry which is preliminary data.</text>
</comment>
<gene>
    <name evidence="2" type="ORF">E0L93_11405</name>
</gene>
<name>A0A4R1BFD3_9ACTN</name>
<dbReference type="Pfam" id="PF00753">
    <property type="entry name" value="Lactamase_B"/>
    <property type="match status" value="1"/>
</dbReference>